<keyword evidence="5 9" id="KW-1133">Transmembrane helix</keyword>
<protein>
    <recommendedName>
        <fullName evidence="12">Odorant receptor</fullName>
    </recommendedName>
</protein>
<evidence type="ECO:0000256" key="6">
    <source>
        <dbReference type="ARBA" id="ARBA00023136"/>
    </source>
</evidence>
<evidence type="ECO:0000256" key="9">
    <source>
        <dbReference type="SAM" id="Phobius"/>
    </source>
</evidence>
<feature type="transmembrane region" description="Helical" evidence="9">
    <location>
        <begin position="36"/>
        <end position="56"/>
    </location>
</feature>
<keyword evidence="8" id="KW-0807">Transducer</keyword>
<dbReference type="InParanoid" id="E2C7D9"/>
<evidence type="ECO:0000256" key="7">
    <source>
        <dbReference type="ARBA" id="ARBA00023170"/>
    </source>
</evidence>
<feature type="transmembrane region" description="Helical" evidence="9">
    <location>
        <begin position="372"/>
        <end position="393"/>
    </location>
</feature>
<proteinExistence type="predicted"/>
<dbReference type="Proteomes" id="UP000008237">
    <property type="component" value="Unassembled WGS sequence"/>
</dbReference>
<keyword evidence="7" id="KW-0675">Receptor</keyword>
<evidence type="ECO:0000256" key="1">
    <source>
        <dbReference type="ARBA" id="ARBA00004141"/>
    </source>
</evidence>
<dbReference type="EMBL" id="GL453369">
    <property type="protein sequence ID" value="EFN76126.1"/>
    <property type="molecule type" value="Genomic_DNA"/>
</dbReference>
<evidence type="ECO:0000313" key="10">
    <source>
        <dbReference type="EMBL" id="EFN76126.1"/>
    </source>
</evidence>
<gene>
    <name evidence="10" type="ORF">EAI_08704</name>
</gene>
<evidence type="ECO:0008006" key="12">
    <source>
        <dbReference type="Google" id="ProtNLM"/>
    </source>
</evidence>
<evidence type="ECO:0000256" key="2">
    <source>
        <dbReference type="ARBA" id="ARBA00022606"/>
    </source>
</evidence>
<dbReference type="GO" id="GO:0007165">
    <property type="term" value="P:signal transduction"/>
    <property type="evidence" value="ECO:0007669"/>
    <property type="project" value="UniProtKB-KW"/>
</dbReference>
<organism evidence="11">
    <name type="scientific">Harpegnathos saltator</name>
    <name type="common">Jerdon's jumping ant</name>
    <dbReference type="NCBI Taxonomy" id="610380"/>
    <lineage>
        <taxon>Eukaryota</taxon>
        <taxon>Metazoa</taxon>
        <taxon>Ecdysozoa</taxon>
        <taxon>Arthropoda</taxon>
        <taxon>Hexapoda</taxon>
        <taxon>Insecta</taxon>
        <taxon>Pterygota</taxon>
        <taxon>Neoptera</taxon>
        <taxon>Endopterygota</taxon>
        <taxon>Hymenoptera</taxon>
        <taxon>Apocrita</taxon>
        <taxon>Aculeata</taxon>
        <taxon>Formicoidea</taxon>
        <taxon>Formicidae</taxon>
        <taxon>Ponerinae</taxon>
        <taxon>Ponerini</taxon>
        <taxon>Harpegnathos</taxon>
    </lineage>
</organism>
<dbReference type="InterPro" id="IPR004117">
    <property type="entry name" value="7tm6_olfct_rcpt"/>
</dbReference>
<keyword evidence="11" id="KW-1185">Reference proteome</keyword>
<name>E2C7D9_HARSA</name>
<evidence type="ECO:0000256" key="3">
    <source>
        <dbReference type="ARBA" id="ARBA00022692"/>
    </source>
</evidence>
<sequence>MNFQNVNPLNARLNKLSGNLLPMTGDDLLFPTAWRIYSAVVWVVEVVQVSAIIPAVMYVSKEKILQDMTVGVVISVEAFFLFIRIHSRRNLVKRLIRQLNDILSVSDQTMESIVRSTVRPMQAPLKFYWIAGSLSVTVWCCMSFVPILKRNYFYYEDYRVPVAFSRQPFSMNVFLVGNLVVSVTSVYIFMRKVALDVYTINLILLMTAQYRYVAMRLATIFRKNISRNQREEFRKSYSDANTWLETEMRILCQHHNAIVHMTPLLKKLLSVNLSLIYLNNVFRFCFNGIMLMIAEKKHDDENIKQRESMDFKNVNPLNVRLNAISGNILPMAVGNELFPATWRMYGALVWLLQLVQLAALFLGMMHVPAEKALIDSTTTIAVSAELFFIIARIHMYRHLVVRLIDKLNDILGADDDIMKNIVQGTLRPTSRPLKFYWATAVFAIVFWNGTAIAVVFKKNVFTYEDYSMPVAFSRQPFSTSTFLMGSLVVLIGTVYNCTKKVSVDVYMIHLVLLMTAQYRYIAIKLAEIFRGGNLERDDEFCCKMNHWARREMRMLCRRHNAVVQ</sequence>
<keyword evidence="4" id="KW-0552">Olfaction</keyword>
<feature type="transmembrane region" description="Helical" evidence="9">
    <location>
        <begin position="477"/>
        <end position="495"/>
    </location>
</feature>
<dbReference type="GO" id="GO:0004984">
    <property type="term" value="F:olfactory receptor activity"/>
    <property type="evidence" value="ECO:0007669"/>
    <property type="project" value="InterPro"/>
</dbReference>
<feature type="transmembrane region" description="Helical" evidence="9">
    <location>
        <begin position="169"/>
        <end position="189"/>
    </location>
</feature>
<keyword evidence="3 9" id="KW-0812">Transmembrane</keyword>
<keyword evidence="6 9" id="KW-0472">Membrane</keyword>
<dbReference type="OrthoDB" id="8185860at2759"/>
<reference evidence="10 11" key="1">
    <citation type="journal article" date="2010" name="Science">
        <title>Genomic comparison of the ants Camponotus floridanus and Harpegnathos saltator.</title>
        <authorList>
            <person name="Bonasio R."/>
            <person name="Zhang G."/>
            <person name="Ye C."/>
            <person name="Mutti N.S."/>
            <person name="Fang X."/>
            <person name="Qin N."/>
            <person name="Donahue G."/>
            <person name="Yang P."/>
            <person name="Li Q."/>
            <person name="Li C."/>
            <person name="Zhang P."/>
            <person name="Huang Z."/>
            <person name="Berger S.L."/>
            <person name="Reinberg D."/>
            <person name="Wang J."/>
            <person name="Liebig J."/>
        </authorList>
    </citation>
    <scope>NUCLEOTIDE SEQUENCE [LARGE SCALE GENOMIC DNA]</scope>
    <source>
        <strain evidence="10 11">R22 G/1</strain>
    </source>
</reference>
<feature type="transmembrane region" description="Helical" evidence="9">
    <location>
        <begin position="435"/>
        <end position="456"/>
    </location>
</feature>
<dbReference type="GO" id="GO:0005549">
    <property type="term" value="F:odorant binding"/>
    <property type="evidence" value="ECO:0007669"/>
    <property type="project" value="InterPro"/>
</dbReference>
<dbReference type="AlphaFoldDB" id="E2C7D9"/>
<comment type="subcellular location">
    <subcellularLocation>
        <location evidence="1">Membrane</location>
        <topology evidence="1">Multi-pass membrane protein</topology>
    </subcellularLocation>
</comment>
<evidence type="ECO:0000313" key="11">
    <source>
        <dbReference type="Proteomes" id="UP000008237"/>
    </source>
</evidence>
<dbReference type="GO" id="GO:0016020">
    <property type="term" value="C:membrane"/>
    <property type="evidence" value="ECO:0007669"/>
    <property type="project" value="UniProtKB-SubCell"/>
</dbReference>
<feature type="transmembrane region" description="Helical" evidence="9">
    <location>
        <begin position="127"/>
        <end position="148"/>
    </location>
</feature>
<evidence type="ECO:0000256" key="4">
    <source>
        <dbReference type="ARBA" id="ARBA00022725"/>
    </source>
</evidence>
<feature type="transmembrane region" description="Helical" evidence="9">
    <location>
        <begin position="68"/>
        <end position="85"/>
    </location>
</feature>
<dbReference type="OMA" id="QAFHEEW"/>
<keyword evidence="2" id="KW-0716">Sensory transduction</keyword>
<dbReference type="Pfam" id="PF02949">
    <property type="entry name" value="7tm_6"/>
    <property type="match status" value="2"/>
</dbReference>
<evidence type="ECO:0000256" key="5">
    <source>
        <dbReference type="ARBA" id="ARBA00022989"/>
    </source>
</evidence>
<accession>E2C7D9</accession>
<evidence type="ECO:0000256" key="8">
    <source>
        <dbReference type="ARBA" id="ARBA00023224"/>
    </source>
</evidence>
<feature type="transmembrane region" description="Helical" evidence="9">
    <location>
        <begin position="344"/>
        <end position="365"/>
    </location>
</feature>